<dbReference type="AlphaFoldDB" id="A0A2W5TPB7"/>
<dbReference type="Proteomes" id="UP000249061">
    <property type="component" value="Unassembled WGS sequence"/>
</dbReference>
<gene>
    <name evidence="1" type="ORF">DI536_04135</name>
</gene>
<proteinExistence type="predicted"/>
<reference evidence="1 2" key="1">
    <citation type="submission" date="2017-08" db="EMBL/GenBank/DDBJ databases">
        <title>Infants hospitalized years apart are colonized by the same room-sourced microbial strains.</title>
        <authorList>
            <person name="Brooks B."/>
            <person name="Olm M.R."/>
            <person name="Firek B.A."/>
            <person name="Baker R."/>
            <person name="Thomas B.C."/>
            <person name="Morowitz M.J."/>
            <person name="Banfield J.F."/>
        </authorList>
    </citation>
    <scope>NUCLEOTIDE SEQUENCE [LARGE SCALE GENOMIC DNA]</scope>
    <source>
        <strain evidence="1">S2_003_000_R2_14</strain>
    </source>
</reference>
<name>A0A2W5TPB7_9BACT</name>
<comment type="caution">
    <text evidence="1">The sequence shown here is derived from an EMBL/GenBank/DDBJ whole genome shotgun (WGS) entry which is preliminary data.</text>
</comment>
<protein>
    <submittedName>
        <fullName evidence="1">Uncharacterized protein</fullName>
    </submittedName>
</protein>
<dbReference type="InterPro" id="IPR045677">
    <property type="entry name" value="DUF6197"/>
</dbReference>
<dbReference type="EMBL" id="QFQP01000002">
    <property type="protein sequence ID" value="PZR17509.1"/>
    <property type="molecule type" value="Genomic_DNA"/>
</dbReference>
<evidence type="ECO:0000313" key="2">
    <source>
        <dbReference type="Proteomes" id="UP000249061"/>
    </source>
</evidence>
<organism evidence="1 2">
    <name type="scientific">Archangium gephyra</name>
    <dbReference type="NCBI Taxonomy" id="48"/>
    <lineage>
        <taxon>Bacteria</taxon>
        <taxon>Pseudomonadati</taxon>
        <taxon>Myxococcota</taxon>
        <taxon>Myxococcia</taxon>
        <taxon>Myxococcales</taxon>
        <taxon>Cystobacterineae</taxon>
        <taxon>Archangiaceae</taxon>
        <taxon>Archangium</taxon>
    </lineage>
</organism>
<evidence type="ECO:0000313" key="1">
    <source>
        <dbReference type="EMBL" id="PZR17509.1"/>
    </source>
</evidence>
<dbReference type="Pfam" id="PF19698">
    <property type="entry name" value="DUF6197"/>
    <property type="match status" value="1"/>
</dbReference>
<accession>A0A2W5TPB7</accession>
<sequence length="110" mass="11671">MTLSESLMRARALLAGGWHEPFSLDAADKLCDATAEGISKFCVEDAVRTAAAGDATLIASAEQALELQLVTVTGSLCPLSQWLVAPERKQSDVVALFSRAVRHAAAEESR</sequence>